<evidence type="ECO:0000256" key="2">
    <source>
        <dbReference type="ARBA" id="ARBA00023134"/>
    </source>
</evidence>
<dbReference type="Gene3D" id="3.40.50.300">
    <property type="entry name" value="P-loop containing nucleotide triphosphate hydrolases"/>
    <property type="match status" value="1"/>
</dbReference>
<name>A0ABN7VAM1_GIGMA</name>
<keyword evidence="1" id="KW-0547">Nucleotide-binding</keyword>
<dbReference type="SUPFAM" id="SSF52540">
    <property type="entry name" value="P-loop containing nucleoside triphosphate hydrolases"/>
    <property type="match status" value="1"/>
</dbReference>
<dbReference type="EMBL" id="CAJVQB010011801">
    <property type="protein sequence ID" value="CAG8750591.1"/>
    <property type="molecule type" value="Genomic_DNA"/>
</dbReference>
<feature type="domain" description="AIG1-type G" evidence="3">
    <location>
        <begin position="3"/>
        <end position="215"/>
    </location>
</feature>
<dbReference type="PROSITE" id="PS51720">
    <property type="entry name" value="G_AIG1"/>
    <property type="match status" value="1"/>
</dbReference>
<organism evidence="4 5">
    <name type="scientific">Gigaspora margarita</name>
    <dbReference type="NCBI Taxonomy" id="4874"/>
    <lineage>
        <taxon>Eukaryota</taxon>
        <taxon>Fungi</taxon>
        <taxon>Fungi incertae sedis</taxon>
        <taxon>Mucoromycota</taxon>
        <taxon>Glomeromycotina</taxon>
        <taxon>Glomeromycetes</taxon>
        <taxon>Diversisporales</taxon>
        <taxon>Gigasporaceae</taxon>
        <taxon>Gigaspora</taxon>
    </lineage>
</organism>
<dbReference type="InterPro" id="IPR006703">
    <property type="entry name" value="G_AIG1"/>
</dbReference>
<dbReference type="PANTHER" id="PTHR10903">
    <property type="entry name" value="GTPASE, IMAP FAMILY MEMBER-RELATED"/>
    <property type="match status" value="1"/>
</dbReference>
<keyword evidence="5" id="KW-1185">Reference proteome</keyword>
<comment type="caution">
    <text evidence="4">The sequence shown here is derived from an EMBL/GenBank/DDBJ whole genome shotgun (WGS) entry which is preliminary data.</text>
</comment>
<dbReference type="Proteomes" id="UP000789901">
    <property type="component" value="Unassembled WGS sequence"/>
</dbReference>
<evidence type="ECO:0000256" key="1">
    <source>
        <dbReference type="ARBA" id="ARBA00022741"/>
    </source>
</evidence>
<dbReference type="InterPro" id="IPR045058">
    <property type="entry name" value="GIMA/IAN/Toc"/>
</dbReference>
<dbReference type="PANTHER" id="PTHR10903:SF184">
    <property type="entry name" value="GTP-BINDING PROTEIN A"/>
    <property type="match status" value="1"/>
</dbReference>
<sequence>MAQKKRTIILIGKTGNGKSTLANVLVNDENEQFKESSSGDSETKEYKSVSFSNDEFEYTVIDIPGLSDTGIGNEKVVYEQTVRAVCSAKNGLNQILFITKDRFTKEEYDAYMFLKNAFFNKHAINFVTIVRTNFPYFKDNKKCKDDMNKATGHLAKVIKECEGRVIHVDNPPINVSDPDEIEYHKKKRKASRDILLEHLSKCDDTYFHEVQPISNETIIQLHDIKEDLKEYKHIMSKLHNNIQASVADGNKFKNFGEWTLLGSTLNMDPAVASLAACSSILARLRKDKKERDVGDILKELKEKADNYNSKGGNIDELTGLCIKYEEAINEEVKNLRITLEIKELIQNIT</sequence>
<evidence type="ECO:0000259" key="3">
    <source>
        <dbReference type="PROSITE" id="PS51720"/>
    </source>
</evidence>
<reference evidence="4 5" key="1">
    <citation type="submission" date="2021-06" db="EMBL/GenBank/DDBJ databases">
        <authorList>
            <person name="Kallberg Y."/>
            <person name="Tangrot J."/>
            <person name="Rosling A."/>
        </authorList>
    </citation>
    <scope>NUCLEOTIDE SEQUENCE [LARGE SCALE GENOMIC DNA]</scope>
    <source>
        <strain evidence="4 5">120-4 pot B 10/14</strain>
    </source>
</reference>
<keyword evidence="2" id="KW-0342">GTP-binding</keyword>
<proteinExistence type="predicted"/>
<accession>A0ABN7VAM1</accession>
<gene>
    <name evidence="4" type="ORF">GMARGA_LOCUS16341</name>
</gene>
<protein>
    <submittedName>
        <fullName evidence="4">45902_t:CDS:1</fullName>
    </submittedName>
</protein>
<dbReference type="Pfam" id="PF04548">
    <property type="entry name" value="AIG1"/>
    <property type="match status" value="1"/>
</dbReference>
<evidence type="ECO:0000313" key="5">
    <source>
        <dbReference type="Proteomes" id="UP000789901"/>
    </source>
</evidence>
<evidence type="ECO:0000313" key="4">
    <source>
        <dbReference type="EMBL" id="CAG8750591.1"/>
    </source>
</evidence>
<dbReference type="InterPro" id="IPR027417">
    <property type="entry name" value="P-loop_NTPase"/>
</dbReference>